<gene>
    <name evidence="8" type="primary">PmlGA01_040006200</name>
    <name evidence="8" type="ORF">PMLGA01_040006200</name>
</gene>
<dbReference type="PANTHER" id="PTHR46103:SF1">
    <property type="entry name" value="RRNA METHYLTRANSFERASE 1, MITOCHONDRIAL"/>
    <property type="match status" value="1"/>
</dbReference>
<comment type="subcellular location">
    <subcellularLocation>
        <location evidence="1">Mitochondrion</location>
    </subcellularLocation>
</comment>
<protein>
    <recommendedName>
        <fullName evidence="6">rRNA methyltransferase 1, mitochondrial</fullName>
    </recommendedName>
</protein>
<dbReference type="Pfam" id="PF08032">
    <property type="entry name" value="SpoU_sub_bind"/>
    <property type="match status" value="1"/>
</dbReference>
<dbReference type="AlphaFoldDB" id="A0A1C3KAL0"/>
<dbReference type="Proteomes" id="UP000219799">
    <property type="component" value="Chromosome 4"/>
</dbReference>
<dbReference type="Gene3D" id="3.30.1330.30">
    <property type="match status" value="1"/>
</dbReference>
<evidence type="ECO:0000256" key="3">
    <source>
        <dbReference type="ARBA" id="ARBA00022679"/>
    </source>
</evidence>
<dbReference type="EMBL" id="LT594492">
    <property type="protein sequence ID" value="SBT70518.1"/>
    <property type="molecule type" value="Genomic_DNA"/>
</dbReference>
<sequence>MRKRTANYFILFFLGAKRLIHNNVHLSITRITRKRTHGKTKTYKLYTFNKDKINIASLNIKRNKFLCDQGQNDVDYIYGLNSVCSVLKKNERTIDSVMINSNIKLKKKTHKQTYEYIFETIKKRGIEVKVMSKHKMDELVGGFPHNNIIMRGNYRYMNNYKHFIKDISNKTKNNKIFVCLHDVYDNMNIGNICRSIFFFGGNTIFLKKKKKEGEKKNKIKIDTPILHSSVGASEFLDFFHVNHMANFMSEMKQNGFKIYSTGCLKGNRTSSNLIELKNVEISKSDRVLIILGNESKGLSENIMNQSDANIYINSVSNKEIINKDLPIESVNVTVDSLNVNNVCSILLYHFLSYLL</sequence>
<dbReference type="InterPro" id="IPR029028">
    <property type="entry name" value="Alpha/beta_knot_MTases"/>
</dbReference>
<evidence type="ECO:0000256" key="4">
    <source>
        <dbReference type="ARBA" id="ARBA00022946"/>
    </source>
</evidence>
<evidence type="ECO:0000259" key="7">
    <source>
        <dbReference type="SMART" id="SM00967"/>
    </source>
</evidence>
<dbReference type="Gene3D" id="3.40.1280.10">
    <property type="match status" value="1"/>
</dbReference>
<dbReference type="SMART" id="SM00967">
    <property type="entry name" value="SpoU_sub_bind"/>
    <property type="match status" value="1"/>
</dbReference>
<evidence type="ECO:0000256" key="1">
    <source>
        <dbReference type="ARBA" id="ARBA00004173"/>
    </source>
</evidence>
<dbReference type="SUPFAM" id="SSF75217">
    <property type="entry name" value="alpha/beta knot"/>
    <property type="match status" value="1"/>
</dbReference>
<reference evidence="8 9" key="1">
    <citation type="submission" date="2016-06" db="EMBL/GenBank/DDBJ databases">
        <authorList>
            <consortium name="Pathogen Informatics"/>
        </authorList>
    </citation>
    <scope>NUCLEOTIDE SEQUENCE [LARGE SCALE GENOMIC DNA]</scope>
    <source>
        <strain evidence="8">PmlGA01</strain>
    </source>
</reference>
<dbReference type="InterPro" id="IPR029026">
    <property type="entry name" value="tRNA_m1G_MTases_N"/>
</dbReference>
<feature type="domain" description="RNA 2-O ribose methyltransferase substrate binding" evidence="7">
    <location>
        <begin position="76"/>
        <end position="157"/>
    </location>
</feature>
<accession>A0A1C3KAL0</accession>
<evidence type="ECO:0000256" key="2">
    <source>
        <dbReference type="ARBA" id="ARBA00022603"/>
    </source>
</evidence>
<evidence type="ECO:0000256" key="5">
    <source>
        <dbReference type="ARBA" id="ARBA00023128"/>
    </source>
</evidence>
<keyword evidence="2 8" id="KW-0489">Methyltransferase</keyword>
<keyword evidence="3 8" id="KW-0808">Transferase</keyword>
<dbReference type="SUPFAM" id="SSF55315">
    <property type="entry name" value="L30e-like"/>
    <property type="match status" value="1"/>
</dbReference>
<proteinExistence type="predicted"/>
<dbReference type="VEuPathDB" id="PlasmoDB:PmUG01_04014100"/>
<evidence type="ECO:0000313" key="9">
    <source>
        <dbReference type="Proteomes" id="UP000219799"/>
    </source>
</evidence>
<dbReference type="InterPro" id="IPR047182">
    <property type="entry name" value="MRM1"/>
</dbReference>
<organism evidence="8 9">
    <name type="scientific">Plasmodium malariae</name>
    <dbReference type="NCBI Taxonomy" id="5858"/>
    <lineage>
        <taxon>Eukaryota</taxon>
        <taxon>Sar</taxon>
        <taxon>Alveolata</taxon>
        <taxon>Apicomplexa</taxon>
        <taxon>Aconoidasida</taxon>
        <taxon>Haemosporida</taxon>
        <taxon>Plasmodiidae</taxon>
        <taxon>Plasmodium</taxon>
        <taxon>Plasmodium (Plasmodium)</taxon>
    </lineage>
</organism>
<dbReference type="InterPro" id="IPR001537">
    <property type="entry name" value="SpoU_MeTrfase"/>
</dbReference>
<name>A0A1C3KAL0_PLAMA</name>
<dbReference type="PANTHER" id="PTHR46103">
    <property type="entry name" value="RRNA METHYLTRANSFERASE 1, MITOCHONDRIAL"/>
    <property type="match status" value="1"/>
</dbReference>
<dbReference type="Pfam" id="PF00588">
    <property type="entry name" value="SpoU_methylase"/>
    <property type="match status" value="1"/>
</dbReference>
<dbReference type="InterPro" id="IPR013123">
    <property type="entry name" value="SpoU_subst-bd"/>
</dbReference>
<dbReference type="GO" id="GO:0005739">
    <property type="term" value="C:mitochondrion"/>
    <property type="evidence" value="ECO:0007669"/>
    <property type="project" value="UniProtKB-SubCell"/>
</dbReference>
<dbReference type="InterPro" id="IPR029064">
    <property type="entry name" value="Ribosomal_eL30-like_sf"/>
</dbReference>
<keyword evidence="4" id="KW-0809">Transit peptide</keyword>
<evidence type="ECO:0000313" key="8">
    <source>
        <dbReference type="EMBL" id="SBT70518.1"/>
    </source>
</evidence>
<evidence type="ECO:0000256" key="6">
    <source>
        <dbReference type="ARBA" id="ARBA00034881"/>
    </source>
</evidence>
<dbReference type="GO" id="GO:0016435">
    <property type="term" value="F:rRNA (guanine) methyltransferase activity"/>
    <property type="evidence" value="ECO:0007669"/>
    <property type="project" value="TreeGrafter"/>
</dbReference>
<keyword evidence="5" id="KW-0496">Mitochondrion</keyword>
<dbReference type="GO" id="GO:0003723">
    <property type="term" value="F:RNA binding"/>
    <property type="evidence" value="ECO:0007669"/>
    <property type="project" value="InterPro"/>
</dbReference>